<dbReference type="KEGG" id="byl:A4V09_01255"/>
<dbReference type="InterPro" id="IPR010426">
    <property type="entry name" value="MTTB_MeTrfase"/>
</dbReference>
<sequence length="479" mass="53078">MRPLIKYLSDGEVVRVHEKALEMLENLGMKFEGAEAREYFAKAGAEVSGQIVKIPRSIIEEGLKTVPKREEFVLYGRTPHKDVHVKDRVPSLAAMTMATHVLDPETGLRRKATDRDLALITRIMEKLDTVTIASALVTPQDVPMAASDWYTWATSIKNTTKHITGGAVGKEGVRDAIKMASLAVGSEEEFLKRPFISFWVLTMPPLRVDENTSNVLMEAAVHKVPSVISSGGILGMTSPMSVESALVHTHAETLACIALSQLVNPGAPVIYSSYVRSMDMKTMCINMSSPESIIMKVGMSQMGEYVGLPTKMPANLRDGKVLDAQAGFETGMGGLAGALSCDFIVSMQLDMDLMVDFADMIYSDECMQILQRMARPLSFDDETLAYDNMEEVGPGNTFLETDHTFEHFKEEIWMPRYMERGTWENWEANGSRDIRKVCAEKVNGMLKELEDHEILPKDVRDAIDAVAAGSTEKAKNIKR</sequence>
<accession>A0A1C7I7G5</accession>
<reference evidence="4" key="1">
    <citation type="submission" date="2017-04" db="EMBL/GenBank/DDBJ databases">
        <title>Complete Genome Sequences of Twelve Strains of a Stable Defined Moderately Diverse Mouse Microbiota 2 (sDMDMm2).</title>
        <authorList>
            <person name="Uchimura Y."/>
            <person name="Wyss M."/>
            <person name="Brugiroux S."/>
            <person name="Limenitakis J.P."/>
            <person name="Stecher B."/>
            <person name="McCoy K.D."/>
            <person name="Macpherson A.J."/>
        </authorList>
    </citation>
    <scope>NUCLEOTIDE SEQUENCE</scope>
    <source>
        <strain evidence="4">YL58</strain>
    </source>
</reference>
<dbReference type="GO" id="GO:0032259">
    <property type="term" value="P:methylation"/>
    <property type="evidence" value="ECO:0007669"/>
    <property type="project" value="UniProtKB-KW"/>
</dbReference>
<dbReference type="GO" id="GO:0015948">
    <property type="term" value="P:methanogenesis"/>
    <property type="evidence" value="ECO:0007669"/>
    <property type="project" value="InterPro"/>
</dbReference>
<gene>
    <name evidence="4" type="ORF">A4V09_01255</name>
</gene>
<evidence type="ECO:0000313" key="5">
    <source>
        <dbReference type="Proteomes" id="UP000092574"/>
    </source>
</evidence>
<keyword evidence="3" id="KW-0808">Transferase</keyword>
<evidence type="ECO:0000256" key="3">
    <source>
        <dbReference type="ARBA" id="ARBA00022679"/>
    </source>
</evidence>
<dbReference type="OrthoDB" id="5418352at2"/>
<proteinExistence type="inferred from homology"/>
<dbReference type="RefSeq" id="WP_065540740.1">
    <property type="nucleotide sequence ID" value="NZ_CP015405.2"/>
</dbReference>
<name>A0A1C7I7G5_9FIRM</name>
<evidence type="ECO:0000256" key="2">
    <source>
        <dbReference type="ARBA" id="ARBA00022603"/>
    </source>
</evidence>
<evidence type="ECO:0000256" key="1">
    <source>
        <dbReference type="ARBA" id="ARBA00007137"/>
    </source>
</evidence>
<comment type="similarity">
    <text evidence="1">Belongs to the trimethylamine methyltransferase family.</text>
</comment>
<dbReference type="Gene3D" id="3.20.20.480">
    <property type="entry name" value="Trimethylamine methyltransferase-like"/>
    <property type="match status" value="1"/>
</dbReference>
<dbReference type="Proteomes" id="UP000092574">
    <property type="component" value="Chromosome"/>
</dbReference>
<dbReference type="GO" id="GO:0008168">
    <property type="term" value="F:methyltransferase activity"/>
    <property type="evidence" value="ECO:0007669"/>
    <property type="project" value="UniProtKB-KW"/>
</dbReference>
<protein>
    <submittedName>
        <fullName evidence="4">Trimethylamine methyltransferase</fullName>
    </submittedName>
</protein>
<dbReference type="AlphaFoldDB" id="A0A1C7I7G5"/>
<evidence type="ECO:0000313" key="4">
    <source>
        <dbReference type="EMBL" id="ANU74509.1"/>
    </source>
</evidence>
<dbReference type="EMBL" id="CP015405">
    <property type="protein sequence ID" value="ANU74509.1"/>
    <property type="molecule type" value="Genomic_DNA"/>
</dbReference>
<keyword evidence="5" id="KW-1185">Reference proteome</keyword>
<keyword evidence="2 4" id="KW-0489">Methyltransferase</keyword>
<organism evidence="4 5">
    <name type="scientific">Blautia pseudococcoides</name>
    <dbReference type="NCBI Taxonomy" id="1796616"/>
    <lineage>
        <taxon>Bacteria</taxon>
        <taxon>Bacillati</taxon>
        <taxon>Bacillota</taxon>
        <taxon>Clostridia</taxon>
        <taxon>Lachnospirales</taxon>
        <taxon>Lachnospiraceae</taxon>
        <taxon>Blautia</taxon>
    </lineage>
</organism>
<dbReference type="InterPro" id="IPR038601">
    <property type="entry name" value="MttB-like_sf"/>
</dbReference>
<dbReference type="Pfam" id="PF06253">
    <property type="entry name" value="MTTB"/>
    <property type="match status" value="1"/>
</dbReference>
<dbReference type="STRING" id="1796616.A4V09_01255"/>